<dbReference type="GO" id="GO:0008270">
    <property type="term" value="F:zinc ion binding"/>
    <property type="evidence" value="ECO:0007669"/>
    <property type="project" value="UniProtKB-KW"/>
</dbReference>
<dbReference type="GO" id="GO:0016605">
    <property type="term" value="C:PML body"/>
    <property type="evidence" value="ECO:0007669"/>
    <property type="project" value="TreeGrafter"/>
</dbReference>
<dbReference type="InterPro" id="IPR028159">
    <property type="entry name" value="RPA_interact_C_dom"/>
</dbReference>
<dbReference type="PANTHER" id="PTHR31742">
    <property type="entry name" value="RPA-INTERACTING PROTEIN RPAIN"/>
    <property type="match status" value="1"/>
</dbReference>
<keyword evidence="5" id="KW-0539">Nucleus</keyword>
<dbReference type="CTD" id="84268"/>
<gene>
    <name evidence="9" type="primary">RPAIN</name>
</gene>
<dbReference type="KEGG" id="lcm:102346681"/>
<dbReference type="EMBL" id="AFYH01014644">
    <property type="status" value="NOT_ANNOTATED_CDS"/>
    <property type="molecule type" value="Genomic_DNA"/>
</dbReference>
<dbReference type="InterPro" id="IPR028158">
    <property type="entry name" value="RPA_interact_N_dom"/>
</dbReference>
<dbReference type="eggNOG" id="ENOG502R0QT">
    <property type="taxonomic scope" value="Eukaryota"/>
</dbReference>
<dbReference type="GeneID" id="102346681"/>
<evidence type="ECO:0000256" key="5">
    <source>
        <dbReference type="ARBA" id="ARBA00023242"/>
    </source>
</evidence>
<dbReference type="FunCoup" id="H3BFS6">
    <property type="interactions" value="2733"/>
</dbReference>
<dbReference type="Bgee" id="ENSLACG00000018226">
    <property type="expression patterns" value="Expressed in chordate pharynx and 4 other cell types or tissues"/>
</dbReference>
<evidence type="ECO:0000259" key="6">
    <source>
        <dbReference type="Pfam" id="PF14766"/>
    </source>
</evidence>
<dbReference type="RefSeq" id="XP_005988635.1">
    <property type="nucleotide sequence ID" value="XM_005988573.3"/>
</dbReference>
<reference evidence="10" key="1">
    <citation type="submission" date="2011-08" db="EMBL/GenBank/DDBJ databases">
        <title>The draft genome of Latimeria chalumnae.</title>
        <authorList>
            <person name="Di Palma F."/>
            <person name="Alfoldi J."/>
            <person name="Johnson J."/>
            <person name="Berlin A."/>
            <person name="Gnerre S."/>
            <person name="Jaffe D."/>
            <person name="MacCallum I."/>
            <person name="Young S."/>
            <person name="Walker B.J."/>
            <person name="Lander E."/>
            <person name="Lindblad-Toh K."/>
        </authorList>
    </citation>
    <scope>NUCLEOTIDE SEQUENCE [LARGE SCALE GENOMIC DNA]</scope>
    <source>
        <strain evidence="10">Wild caught</strain>
    </source>
</reference>
<evidence type="ECO:0000256" key="3">
    <source>
        <dbReference type="ARBA" id="ARBA00022771"/>
    </source>
</evidence>
<accession>H3BFS6</accession>
<evidence type="ECO:0000313" key="10">
    <source>
        <dbReference type="Proteomes" id="UP000008672"/>
    </source>
</evidence>
<protein>
    <submittedName>
        <fullName evidence="9">RPA interacting protein</fullName>
    </submittedName>
</protein>
<dbReference type="OMA" id="ACDSWTV"/>
<dbReference type="Proteomes" id="UP000008672">
    <property type="component" value="Unassembled WGS sequence"/>
</dbReference>
<dbReference type="STRING" id="7897.ENSLACP00000020747"/>
<evidence type="ECO:0000256" key="4">
    <source>
        <dbReference type="ARBA" id="ARBA00022833"/>
    </source>
</evidence>
<dbReference type="GeneTree" id="ENSGT00390000006416"/>
<dbReference type="Pfam" id="PF14768">
    <property type="entry name" value="RPA_interact_C"/>
    <property type="match status" value="1"/>
</dbReference>
<reference evidence="9" key="2">
    <citation type="submission" date="2025-08" db="UniProtKB">
        <authorList>
            <consortium name="Ensembl"/>
        </authorList>
    </citation>
    <scope>IDENTIFICATION</scope>
</reference>
<dbReference type="Ensembl" id="ENSLACT00000020887.1">
    <property type="protein sequence ID" value="ENSLACP00000020747.1"/>
    <property type="gene ID" value="ENSLACG00000018226.1"/>
</dbReference>
<sequence length="226" mass="26312">MESMRRHRNLFKNTTPPWRETYRKRCVERLKNSRAKLLEKYRKSGENLHYVVKGSLLVQEVMEEEWKVLQSSNRAFSSLWRQEDCTRVLSMLKDTDELTVLEEIQQELAAQEQSIIEEYERSLQFDEECLNAVIDGLETDRIICPVCNRNNLTVTSHFVCCQCGMYVDAQFQELTEQKLHSLLESSVTEHMEQCPHRPVFSLTSGFDGATSLLLSCQVCDHLSVVL</sequence>
<dbReference type="InterPro" id="IPR028156">
    <property type="entry name" value="RIP"/>
</dbReference>
<dbReference type="GO" id="GO:0006606">
    <property type="term" value="P:protein import into nucleus"/>
    <property type="evidence" value="ECO:0007669"/>
    <property type="project" value="TreeGrafter"/>
</dbReference>
<keyword evidence="10" id="KW-1185">Reference proteome</keyword>
<organism evidence="9 10">
    <name type="scientific">Latimeria chalumnae</name>
    <name type="common">Coelacanth</name>
    <dbReference type="NCBI Taxonomy" id="7897"/>
    <lineage>
        <taxon>Eukaryota</taxon>
        <taxon>Metazoa</taxon>
        <taxon>Chordata</taxon>
        <taxon>Craniata</taxon>
        <taxon>Vertebrata</taxon>
        <taxon>Euteleostomi</taxon>
        <taxon>Coelacanthiformes</taxon>
        <taxon>Coelacanthidae</taxon>
        <taxon>Latimeria</taxon>
    </lineage>
</organism>
<dbReference type="Pfam" id="PF14766">
    <property type="entry name" value="RPA_interact_N"/>
    <property type="match status" value="1"/>
</dbReference>
<keyword evidence="4" id="KW-0862">Zinc</keyword>
<dbReference type="InterPro" id="IPR028155">
    <property type="entry name" value="RPA_interact_central"/>
</dbReference>
<evidence type="ECO:0000256" key="2">
    <source>
        <dbReference type="ARBA" id="ARBA00022723"/>
    </source>
</evidence>
<keyword evidence="3" id="KW-0863">Zinc-finger</keyword>
<evidence type="ECO:0000313" key="9">
    <source>
        <dbReference type="Ensembl" id="ENSLACP00000020747.1"/>
    </source>
</evidence>
<dbReference type="AlphaFoldDB" id="H3BFS6"/>
<dbReference type="OrthoDB" id="435311at2759"/>
<evidence type="ECO:0000256" key="1">
    <source>
        <dbReference type="ARBA" id="ARBA00004123"/>
    </source>
</evidence>
<evidence type="ECO:0000259" key="8">
    <source>
        <dbReference type="Pfam" id="PF14768"/>
    </source>
</evidence>
<dbReference type="PANTHER" id="PTHR31742:SF1">
    <property type="entry name" value="RPA-INTERACTING PROTEIN"/>
    <property type="match status" value="1"/>
</dbReference>
<feature type="domain" description="RPA-interacting protein C-terminal" evidence="8">
    <location>
        <begin position="143"/>
        <end position="223"/>
    </location>
</feature>
<evidence type="ECO:0000259" key="7">
    <source>
        <dbReference type="Pfam" id="PF14767"/>
    </source>
</evidence>
<dbReference type="InParanoid" id="H3BFS6"/>
<dbReference type="HOGENOM" id="CLU_086690_0_0_1"/>
<name>H3BFS6_LATCH</name>
<feature type="domain" description="RPA-interacting protein central" evidence="7">
    <location>
        <begin position="57"/>
        <end position="134"/>
    </location>
</feature>
<dbReference type="Pfam" id="PF14767">
    <property type="entry name" value="RPA_interact_M"/>
    <property type="match status" value="1"/>
</dbReference>
<proteinExistence type="predicted"/>
<comment type="subcellular location">
    <subcellularLocation>
        <location evidence="1">Nucleus</location>
    </subcellularLocation>
</comment>
<keyword evidence="2" id="KW-0479">Metal-binding</keyword>
<feature type="domain" description="RPA-interacting protein N-terminal" evidence="6">
    <location>
        <begin position="6"/>
        <end position="43"/>
    </location>
</feature>
<reference evidence="9" key="3">
    <citation type="submission" date="2025-09" db="UniProtKB">
        <authorList>
            <consortium name="Ensembl"/>
        </authorList>
    </citation>
    <scope>IDENTIFICATION</scope>
</reference>